<dbReference type="EMBL" id="GBRD01003816">
    <property type="protein sequence ID" value="JAG62005.1"/>
    <property type="molecule type" value="Transcribed_RNA"/>
</dbReference>
<feature type="non-terminal residue" evidence="1">
    <location>
        <position position="1"/>
    </location>
</feature>
<feature type="non-terminal residue" evidence="1">
    <location>
        <position position="132"/>
    </location>
</feature>
<reference evidence="1" key="1">
    <citation type="submission" date="2014-09" db="EMBL/GenBank/DDBJ databases">
        <authorList>
            <person name="Magalhaes I.L.F."/>
            <person name="Oliveira U."/>
            <person name="Santos F.R."/>
            <person name="Vidigal T.H.D.A."/>
            <person name="Brescovit A.D."/>
            <person name="Santos A.J."/>
        </authorList>
    </citation>
    <scope>NUCLEOTIDE SEQUENCE</scope>
</reference>
<name>A0A0K8TA56_LYGHE</name>
<organism evidence="1">
    <name type="scientific">Lygus hesperus</name>
    <name type="common">Western plant bug</name>
    <dbReference type="NCBI Taxonomy" id="30085"/>
    <lineage>
        <taxon>Eukaryota</taxon>
        <taxon>Metazoa</taxon>
        <taxon>Ecdysozoa</taxon>
        <taxon>Arthropoda</taxon>
        <taxon>Hexapoda</taxon>
        <taxon>Insecta</taxon>
        <taxon>Pterygota</taxon>
        <taxon>Neoptera</taxon>
        <taxon>Paraneoptera</taxon>
        <taxon>Hemiptera</taxon>
        <taxon>Heteroptera</taxon>
        <taxon>Panheteroptera</taxon>
        <taxon>Cimicomorpha</taxon>
        <taxon>Miridae</taxon>
        <taxon>Mirini</taxon>
        <taxon>Lygus</taxon>
    </lineage>
</organism>
<evidence type="ECO:0000313" key="1">
    <source>
        <dbReference type="EMBL" id="JAG62005.1"/>
    </source>
</evidence>
<dbReference type="AlphaFoldDB" id="A0A0K8TA56"/>
<protein>
    <submittedName>
        <fullName evidence="1">Uncharacterized protein</fullName>
    </submittedName>
</protein>
<proteinExistence type="predicted"/>
<sequence>ITASPNTQFRYVPSSENPVDIATRPPSNSYVPPTWFQGPTFLHQSANYWPSQYAFASRDSVAHSHPPTTTRDTHVSVTVTADVRDPPGVSLPVHGTVLPPETVSALQQAYYPEEYARKHTVLARTLGLYVDN</sequence>
<accession>A0A0K8TA56</accession>